<dbReference type="EMBL" id="CAFBMD010000154">
    <property type="protein sequence ID" value="CAB4908352.1"/>
    <property type="molecule type" value="Genomic_DNA"/>
</dbReference>
<dbReference type="InterPro" id="IPR042089">
    <property type="entry name" value="Peptidase_M13_dom_2"/>
</dbReference>
<comment type="cofactor">
    <cofactor evidence="1">
        <name>Zn(2+)</name>
        <dbReference type="ChEBI" id="CHEBI:29105"/>
    </cofactor>
</comment>
<keyword evidence="4" id="KW-0479">Metal-binding</keyword>
<dbReference type="EMBL" id="CAFBQA010000045">
    <property type="protein sequence ID" value="CAB5039054.1"/>
    <property type="molecule type" value="Genomic_DNA"/>
</dbReference>
<dbReference type="EMBL" id="CAEZXW010000116">
    <property type="protein sequence ID" value="CAB4714314.1"/>
    <property type="molecule type" value="Genomic_DNA"/>
</dbReference>
<dbReference type="PANTHER" id="PTHR11733:SF167">
    <property type="entry name" value="FI17812P1-RELATED"/>
    <property type="match status" value="1"/>
</dbReference>
<dbReference type="Pfam" id="PF01431">
    <property type="entry name" value="Peptidase_M13"/>
    <property type="match status" value="1"/>
</dbReference>
<protein>
    <submittedName>
        <fullName evidence="10">Unannotated protein</fullName>
    </submittedName>
</protein>
<keyword evidence="5" id="KW-0378">Hydrolase</keyword>
<feature type="domain" description="Peptidase M13 C-terminal" evidence="8">
    <location>
        <begin position="445"/>
        <end position="648"/>
    </location>
</feature>
<dbReference type="GO" id="GO:0004222">
    <property type="term" value="F:metalloendopeptidase activity"/>
    <property type="evidence" value="ECO:0007669"/>
    <property type="project" value="InterPro"/>
</dbReference>
<dbReference type="Gene3D" id="1.10.1380.10">
    <property type="entry name" value="Neutral endopeptidase , domain2"/>
    <property type="match status" value="1"/>
</dbReference>
<dbReference type="PROSITE" id="PS51885">
    <property type="entry name" value="NEPRILYSIN"/>
    <property type="match status" value="1"/>
</dbReference>
<proteinExistence type="inferred from homology"/>
<evidence type="ECO:0000256" key="2">
    <source>
        <dbReference type="ARBA" id="ARBA00007357"/>
    </source>
</evidence>
<dbReference type="PRINTS" id="PR00786">
    <property type="entry name" value="NEPRILYSIN"/>
</dbReference>
<keyword evidence="7" id="KW-0482">Metalloprotease</keyword>
<dbReference type="PANTHER" id="PTHR11733">
    <property type="entry name" value="ZINC METALLOPROTEASE FAMILY M13 NEPRILYSIN-RELATED"/>
    <property type="match status" value="1"/>
</dbReference>
<dbReference type="AlphaFoldDB" id="A0A6J6R4S7"/>
<comment type="similarity">
    <text evidence="2">Belongs to the peptidase M13 family.</text>
</comment>
<evidence type="ECO:0000313" key="11">
    <source>
        <dbReference type="EMBL" id="CAB4908352.1"/>
    </source>
</evidence>
<evidence type="ECO:0000256" key="4">
    <source>
        <dbReference type="ARBA" id="ARBA00022723"/>
    </source>
</evidence>
<evidence type="ECO:0000313" key="10">
    <source>
        <dbReference type="EMBL" id="CAB4714314.1"/>
    </source>
</evidence>
<keyword evidence="6" id="KW-0862">Zinc</keyword>
<evidence type="ECO:0000256" key="3">
    <source>
        <dbReference type="ARBA" id="ARBA00022670"/>
    </source>
</evidence>
<reference evidence="10" key="1">
    <citation type="submission" date="2020-05" db="EMBL/GenBank/DDBJ databases">
        <authorList>
            <person name="Chiriac C."/>
            <person name="Salcher M."/>
            <person name="Ghai R."/>
            <person name="Kavagutti S V."/>
        </authorList>
    </citation>
    <scope>NUCLEOTIDE SEQUENCE</scope>
</reference>
<evidence type="ECO:0000313" key="12">
    <source>
        <dbReference type="EMBL" id="CAB5039054.1"/>
    </source>
</evidence>
<evidence type="ECO:0000259" key="9">
    <source>
        <dbReference type="Pfam" id="PF05649"/>
    </source>
</evidence>
<dbReference type="GO" id="GO:0046872">
    <property type="term" value="F:metal ion binding"/>
    <property type="evidence" value="ECO:0007669"/>
    <property type="project" value="UniProtKB-KW"/>
</dbReference>
<evidence type="ECO:0000256" key="7">
    <source>
        <dbReference type="ARBA" id="ARBA00023049"/>
    </source>
</evidence>
<organism evidence="10">
    <name type="scientific">freshwater metagenome</name>
    <dbReference type="NCBI Taxonomy" id="449393"/>
    <lineage>
        <taxon>unclassified sequences</taxon>
        <taxon>metagenomes</taxon>
        <taxon>ecological metagenomes</taxon>
    </lineage>
</organism>
<evidence type="ECO:0000259" key="8">
    <source>
        <dbReference type="Pfam" id="PF01431"/>
    </source>
</evidence>
<dbReference type="GO" id="GO:0005886">
    <property type="term" value="C:plasma membrane"/>
    <property type="evidence" value="ECO:0007669"/>
    <property type="project" value="TreeGrafter"/>
</dbReference>
<dbReference type="Pfam" id="PF05649">
    <property type="entry name" value="Peptidase_M13_N"/>
    <property type="match status" value="1"/>
</dbReference>
<evidence type="ECO:0000256" key="6">
    <source>
        <dbReference type="ARBA" id="ARBA00022833"/>
    </source>
</evidence>
<dbReference type="InterPro" id="IPR018497">
    <property type="entry name" value="Peptidase_M13_C"/>
</dbReference>
<dbReference type="GO" id="GO:0016485">
    <property type="term" value="P:protein processing"/>
    <property type="evidence" value="ECO:0007669"/>
    <property type="project" value="TreeGrafter"/>
</dbReference>
<feature type="domain" description="Peptidase M13 N-terminal" evidence="9">
    <location>
        <begin position="16"/>
        <end position="393"/>
    </location>
</feature>
<accession>A0A6J6R4S7</accession>
<dbReference type="InterPro" id="IPR008753">
    <property type="entry name" value="Peptidase_M13_N"/>
</dbReference>
<keyword evidence="3" id="KW-0645">Protease</keyword>
<name>A0A6J6R4S7_9ZZZZ</name>
<dbReference type="InterPro" id="IPR000718">
    <property type="entry name" value="Peptidase_M13"/>
</dbReference>
<dbReference type="CDD" id="cd08662">
    <property type="entry name" value="M13"/>
    <property type="match status" value="1"/>
</dbReference>
<evidence type="ECO:0000256" key="1">
    <source>
        <dbReference type="ARBA" id="ARBA00001947"/>
    </source>
</evidence>
<sequence length="651" mass="73334">MKSGIDLSHGYPDVRPQDDLFRHVNGKWIDTHEIPADRASDGAFHHLREESEKNIRTIIEEAAASKAAVGTEAQKVGDLYASFMDEAKIEALGVSPLAEDFKKIQGIKTQQDFARLLGELGRRGVSTPMSVFIEVDMKDSNSYIVYLEQSGLGLPDESYYKEDQYAEIREKYVAHIERMFNFAKLPDGAGAAKRIFELESAIAGFHYDVVKNREMDLTYHKMTRKQINTLLSNFDWDVWLAAGNVPASALEHVVVRQPEFNEGLNTLLTEEKISVWKEWMLWHTLSGMAAHLSSEIVNANFDFYGTTLNGTPQLRDRWKRGVSLIEGVLGEAAGKLYVERHFPAAAKKRMEELVANLIEAYRIDISELDWMGAETKKRALEKMSKFTPKIGYPDEWRDYSSLEITADDLIGNVYRATAFEVDRAIAKLGKPVDRNEWHMTPQTVNAYYNPTMNEIVFPAAILQPPFFDIDADDAVNYGGIGAVIGHEIGHGFDDQGSKFDGDGNLTDWWTEADREAFEVRTGKLIDQYNVLEPIAAPGHHVNGALTIGENIGDLGGLTIAHKAYQISLSGKSAPALDGFDGYQRLFIGWAQVWRSKNRPEAAIQRIATDPHSPDEHRCNAVLRNLNEFYEAFDVTEKDALWLDPAERVRIW</sequence>
<dbReference type="InterPro" id="IPR024079">
    <property type="entry name" value="MetalloPept_cat_dom_sf"/>
</dbReference>
<dbReference type="SUPFAM" id="SSF55486">
    <property type="entry name" value="Metalloproteases ('zincins'), catalytic domain"/>
    <property type="match status" value="1"/>
</dbReference>
<dbReference type="Gene3D" id="3.40.390.10">
    <property type="entry name" value="Collagenase (Catalytic Domain)"/>
    <property type="match status" value="1"/>
</dbReference>
<evidence type="ECO:0000256" key="5">
    <source>
        <dbReference type="ARBA" id="ARBA00022801"/>
    </source>
</evidence>
<gene>
    <name evidence="10" type="ORF">UFOPK2593_01333</name>
    <name evidence="11" type="ORF">UFOPK3492_01335</name>
    <name evidence="12" type="ORF">UFOPK4234_00895</name>
</gene>